<sequence>MDSHSHPLLGGVLGVLPSLGSIEGLVRDLELKTTLDCDDRTACVQRSLRSESSYAFSCRLRVTFVSLAVVYLLVRCLDLTRGRSWVTLLRRSLAAGGDRPCQVDTPPGADGEAGEEEDVWKGRLEGYGGDISTGQGLHRLSLWQARATLRPSAMAATAAPGSLGGIHLFASTVGLGAAASELELRASQPKGAYPADHPEYAFQELPEPESGGLVGLQPKEAVEGYRDEARTGMVPGTKLRMGETLHMWERRSLPPYAEQQVVDLFHRMIGAASVCRSMLRILTQSQRLHLAREVVRLLALELGAFSLVQERLEPLRSKLGSVLLQLSNAALQRSGQEERLEEHRRNVRNLVTLVAQLTRPRPASEGNFPSLYRVKMLSLLRTATEVVGFCENVLEGLAKFEANNNCRPPSELILQQLRVLKQLYEVHSSYIARDSTLRRFIIECQKSIGMQPILCHRHAGIAANGLPSMRHLVEEIHQAVRDAGGLIQSGSHATRKHDTVVPTRSASGQPTPASQEPMSEERRQIQQPAGFVSSFQPPPVSAGMELQNLQTVAVRGRLSHPPVAHVRAGHRLAPTIPIQPPYAPGNAHRRVEHVPSQLSQSVLLTSTHSMDSLERGVQDTLLYHAQRTFLREKLSGSEQNRTDTRGDASAATLPYSAVWQEAGPLPQPYSQQPRPILVGPYAHAGAPRYPSQSAYSMSDHGDRPPLLQPATRRTVQTPSWGYRTLEGDSPQQEEEEEVEEVAGLLGELIKGGLKLEDIFPSRKRSDA</sequence>
<evidence type="ECO:0000256" key="1">
    <source>
        <dbReference type="SAM" id="MobiDB-lite"/>
    </source>
</evidence>
<feature type="region of interest" description="Disordered" evidence="1">
    <location>
        <begin position="488"/>
        <end position="524"/>
    </location>
</feature>
<reference evidence="2" key="1">
    <citation type="submission" date="2013-10" db="EMBL/GenBank/DDBJ databases">
        <title>Genomic analysis of the causative agents of coccidiosis in chickens.</title>
        <authorList>
            <person name="Reid A.J."/>
            <person name="Blake D."/>
            <person name="Billington K."/>
            <person name="Browne H."/>
            <person name="Dunn M."/>
            <person name="Hung S."/>
            <person name="Kawahara F."/>
            <person name="Miranda-Saavedra D."/>
            <person name="Mourier T."/>
            <person name="Nagra H."/>
            <person name="Otto T.D."/>
            <person name="Rawlings N."/>
            <person name="Sanchez A."/>
            <person name="Sanders M."/>
            <person name="Subramaniam C."/>
            <person name="Tay Y."/>
            <person name="Dear P."/>
            <person name="Doerig C."/>
            <person name="Gruber A."/>
            <person name="Parkinson J."/>
            <person name="Shirley M."/>
            <person name="Wan K.L."/>
            <person name="Berriman M."/>
            <person name="Tomley F."/>
            <person name="Pain A."/>
        </authorList>
    </citation>
    <scope>NUCLEOTIDE SEQUENCE [LARGE SCALE GENOMIC DNA]</scope>
    <source>
        <strain evidence="2">Houghton</strain>
    </source>
</reference>
<dbReference type="EMBL" id="HG695581">
    <property type="protein sequence ID" value="CDI86551.1"/>
    <property type="molecule type" value="Genomic_DNA"/>
</dbReference>
<feature type="region of interest" description="Disordered" evidence="1">
    <location>
        <begin position="715"/>
        <end position="735"/>
    </location>
</feature>
<gene>
    <name evidence="2" type="ORF">EPH_0073970</name>
</gene>
<feature type="compositionally biased region" description="Polar residues" evidence="1">
    <location>
        <begin position="502"/>
        <end position="517"/>
    </location>
</feature>
<name>U6H1X3_9EIME</name>
<proteinExistence type="predicted"/>
<dbReference type="AlphaFoldDB" id="U6H1X3"/>
<accession>U6H1X3</accession>
<reference evidence="2" key="2">
    <citation type="submission" date="2013-10" db="EMBL/GenBank/DDBJ databases">
        <authorList>
            <person name="Aslett M."/>
        </authorList>
    </citation>
    <scope>NUCLEOTIDE SEQUENCE [LARGE SCALE GENOMIC DNA]</scope>
    <source>
        <strain evidence="2">Houghton</strain>
    </source>
</reference>
<evidence type="ECO:0000313" key="3">
    <source>
        <dbReference type="Proteomes" id="UP000018201"/>
    </source>
</evidence>
<keyword evidence="3" id="KW-1185">Reference proteome</keyword>
<dbReference type="VEuPathDB" id="ToxoDB:EPH_0073970"/>
<evidence type="ECO:0000313" key="2">
    <source>
        <dbReference type="EMBL" id="CDI86551.1"/>
    </source>
</evidence>
<organism evidence="2 3">
    <name type="scientific">Eimeria praecox</name>
    <dbReference type="NCBI Taxonomy" id="51316"/>
    <lineage>
        <taxon>Eukaryota</taxon>
        <taxon>Sar</taxon>
        <taxon>Alveolata</taxon>
        <taxon>Apicomplexa</taxon>
        <taxon>Conoidasida</taxon>
        <taxon>Coccidia</taxon>
        <taxon>Eucoccidiorida</taxon>
        <taxon>Eimeriorina</taxon>
        <taxon>Eimeriidae</taxon>
        <taxon>Eimeria</taxon>
    </lineage>
</organism>
<dbReference type="OrthoDB" id="348014at2759"/>
<protein>
    <submittedName>
        <fullName evidence="2">Uncharacterized protein</fullName>
    </submittedName>
</protein>
<dbReference type="Proteomes" id="UP000018201">
    <property type="component" value="Unassembled WGS sequence"/>
</dbReference>